<comment type="caution">
    <text evidence="2">The sequence shown here is derived from an EMBL/GenBank/DDBJ whole genome shotgun (WGS) entry which is preliminary data.</text>
</comment>
<protein>
    <recommendedName>
        <fullName evidence="1">DUF6590 domain-containing protein</fullName>
    </recommendedName>
</protein>
<evidence type="ECO:0000259" key="1">
    <source>
        <dbReference type="Pfam" id="PF20233"/>
    </source>
</evidence>
<dbReference type="PANTHER" id="PTHR35391:SF5">
    <property type="entry name" value="DUF6590 DOMAIN-CONTAINING PROTEIN"/>
    <property type="match status" value="1"/>
</dbReference>
<keyword evidence="3" id="KW-1185">Reference proteome</keyword>
<feature type="domain" description="DUF6590" evidence="1">
    <location>
        <begin position="281"/>
        <end position="408"/>
    </location>
</feature>
<sequence>MSQRSLEWDPQYQRWLHTEWDAPSQQYYRLHYVDGDWKFFDWIPPEPQPRHDSFQIPKPSRSGAVIQGSYNPSNVLQSPHYELLDPSFHVRDITFFEVGKVFAILFTEPAGANARAMQYNDSVTLVKYNEHAYTQIRRFVVVKQRREFCFACPIFTYGNQGTKKSGVVPDEHAIAYSYGFQPQLLRDETPLSKDPICIVMDAGERPLPAASRIYFAIHHPIQYNVKVKSLGYVHPDDLPMLLAYWRMELGEKSDFTPSVASTPSVQAGGSGFEEVRNPHMFFKPARVFMTPWTEPEGFSGQMFTETARFVVVKSGPTFSVCLRISTYSGQATSKPGVIASHHAAVIPQGGTVTYHPHEEELVNPPIEIKVENDDVDIDPMARINFAKPYTVEHNIWVRNVGRVVGDHVVRRLEMYLATNLGFTKS</sequence>
<accession>A0ABY0G548</accession>
<evidence type="ECO:0000313" key="3">
    <source>
        <dbReference type="Proteomes" id="UP000293195"/>
    </source>
</evidence>
<gene>
    <name evidence="2" type="ORF">AA0119_g8705</name>
</gene>
<organism evidence="2 3">
    <name type="scientific">Alternaria tenuissima</name>
    <dbReference type="NCBI Taxonomy" id="119927"/>
    <lineage>
        <taxon>Eukaryota</taxon>
        <taxon>Fungi</taxon>
        <taxon>Dikarya</taxon>
        <taxon>Ascomycota</taxon>
        <taxon>Pezizomycotina</taxon>
        <taxon>Dothideomycetes</taxon>
        <taxon>Pleosporomycetidae</taxon>
        <taxon>Pleosporales</taxon>
        <taxon>Pleosporineae</taxon>
        <taxon>Pleosporaceae</taxon>
        <taxon>Alternaria</taxon>
        <taxon>Alternaria sect. Alternaria</taxon>
        <taxon>Alternaria alternata complex</taxon>
    </lineage>
</organism>
<dbReference type="Proteomes" id="UP000293195">
    <property type="component" value="Unassembled WGS sequence"/>
</dbReference>
<proteinExistence type="predicted"/>
<name>A0ABY0G548_9PLEO</name>
<evidence type="ECO:0000313" key="2">
    <source>
        <dbReference type="EMBL" id="RYN95443.1"/>
    </source>
</evidence>
<feature type="domain" description="DUF6590" evidence="1">
    <location>
        <begin position="94"/>
        <end position="242"/>
    </location>
</feature>
<dbReference type="Pfam" id="PF20233">
    <property type="entry name" value="DUF6590"/>
    <property type="match status" value="2"/>
</dbReference>
<dbReference type="PANTHER" id="PTHR35391">
    <property type="entry name" value="C2H2-TYPE DOMAIN-CONTAINING PROTEIN-RELATED"/>
    <property type="match status" value="1"/>
</dbReference>
<dbReference type="InterPro" id="IPR046497">
    <property type="entry name" value="DUF6590"/>
</dbReference>
<reference evidence="3" key="1">
    <citation type="journal article" date="2019" name="bioRxiv">
        <title>Genomics, evolutionary history and diagnostics of the Alternaria alternata species group including apple and Asian pear pathotypes.</title>
        <authorList>
            <person name="Armitage A.D."/>
            <person name="Cockerton H.M."/>
            <person name="Sreenivasaprasad S."/>
            <person name="Woodhall J.W."/>
            <person name="Lane C.R."/>
            <person name="Harrison R.J."/>
            <person name="Clarkson J.P."/>
        </authorList>
    </citation>
    <scope>NUCLEOTIDE SEQUENCE [LARGE SCALE GENOMIC DNA]</scope>
    <source>
        <strain evidence="3">FERA 635</strain>
    </source>
</reference>
<dbReference type="EMBL" id="PDXF01000042">
    <property type="protein sequence ID" value="RYN95443.1"/>
    <property type="molecule type" value="Genomic_DNA"/>
</dbReference>